<reference evidence="1" key="1">
    <citation type="submission" date="2020-01" db="EMBL/GenBank/DDBJ databases">
        <authorList>
            <person name="Meier V. D."/>
            <person name="Meier V D."/>
        </authorList>
    </citation>
    <scope>NUCLEOTIDE SEQUENCE</scope>
    <source>
        <strain evidence="1">HLG_WM_MAG_10</strain>
    </source>
</reference>
<dbReference type="EMBL" id="CACVAQ010000048">
    <property type="protein sequence ID" value="CAA6799987.1"/>
    <property type="molecule type" value="Genomic_DNA"/>
</dbReference>
<proteinExistence type="predicted"/>
<name>A0A6S6RTV5_9BACT</name>
<evidence type="ECO:0000313" key="1">
    <source>
        <dbReference type="EMBL" id="CAA6799987.1"/>
    </source>
</evidence>
<protein>
    <submittedName>
        <fullName evidence="1">Uncharacterized protein</fullName>
    </submittedName>
</protein>
<accession>A0A6S6RTV5</accession>
<organism evidence="1">
    <name type="scientific">uncultured Aureispira sp</name>
    <dbReference type="NCBI Taxonomy" id="1331704"/>
    <lineage>
        <taxon>Bacteria</taxon>
        <taxon>Pseudomonadati</taxon>
        <taxon>Bacteroidota</taxon>
        <taxon>Saprospiria</taxon>
        <taxon>Saprospirales</taxon>
        <taxon>Saprospiraceae</taxon>
        <taxon>Aureispira</taxon>
        <taxon>environmental samples</taxon>
    </lineage>
</organism>
<gene>
    <name evidence="1" type="ORF">HELGO_WM29916</name>
</gene>
<sequence length="51" mass="5506">MAAILKVLPIEVFFYKKILSNKKNASIGYFDATKVGEGHPIGAVVVNTAKI</sequence>
<dbReference type="AlphaFoldDB" id="A0A6S6RTV5"/>